<dbReference type="InterPro" id="IPR058913">
    <property type="entry name" value="Integrase_dom_put"/>
</dbReference>
<name>A0A4Q1BLJ6_TREME</name>
<proteinExistence type="predicted"/>
<gene>
    <name evidence="2" type="ORF">M231_04072</name>
</gene>
<evidence type="ECO:0000259" key="1">
    <source>
        <dbReference type="Pfam" id="PF24764"/>
    </source>
</evidence>
<evidence type="ECO:0000313" key="2">
    <source>
        <dbReference type="EMBL" id="RXK38665.1"/>
    </source>
</evidence>
<evidence type="ECO:0000313" key="3">
    <source>
        <dbReference type="Proteomes" id="UP000289152"/>
    </source>
</evidence>
<dbReference type="EMBL" id="SDIL01000044">
    <property type="protein sequence ID" value="RXK38665.1"/>
    <property type="molecule type" value="Genomic_DNA"/>
</dbReference>
<dbReference type="VEuPathDB" id="FungiDB:TREMEDRAFT_60546"/>
<protein>
    <recommendedName>
        <fullName evidence="1">Integrase core domain-containing protein</fullName>
    </recommendedName>
</protein>
<organism evidence="2 3">
    <name type="scientific">Tremella mesenterica</name>
    <name type="common">Jelly fungus</name>
    <dbReference type="NCBI Taxonomy" id="5217"/>
    <lineage>
        <taxon>Eukaryota</taxon>
        <taxon>Fungi</taxon>
        <taxon>Dikarya</taxon>
        <taxon>Basidiomycota</taxon>
        <taxon>Agaricomycotina</taxon>
        <taxon>Tremellomycetes</taxon>
        <taxon>Tremellales</taxon>
        <taxon>Tremellaceae</taxon>
        <taxon>Tremella</taxon>
    </lineage>
</organism>
<dbReference type="InParanoid" id="A0A4Q1BLJ6"/>
<dbReference type="Pfam" id="PF24764">
    <property type="entry name" value="rva_4"/>
    <property type="match status" value="1"/>
</dbReference>
<comment type="caution">
    <text evidence="2">The sequence shown here is derived from an EMBL/GenBank/DDBJ whole genome shotgun (WGS) entry which is preliminary data.</text>
</comment>
<feature type="domain" description="Integrase core" evidence="1">
    <location>
        <begin position="1"/>
        <end position="69"/>
    </location>
</feature>
<dbReference type="Proteomes" id="UP000289152">
    <property type="component" value="Unassembled WGS sequence"/>
</dbReference>
<keyword evidence="3" id="KW-1185">Reference proteome</keyword>
<accession>A0A4Q1BLJ6</accession>
<dbReference type="AlphaFoldDB" id="A0A4Q1BLJ6"/>
<sequence length="133" mass="15377">MITFLRASDNNRASTVFESFSRATQEYGWPNCLRSDYGRENWDVKKAMETVQALSQSWFLHSRSFSSQSAHQTTMGGSSALVHQLILWNRHGVRTVWSNSPRKIWLRNCLQLQFDPLKDPVPPLGDEDEDVEF</sequence>
<dbReference type="OrthoDB" id="3061666at2759"/>
<reference evidence="2 3" key="1">
    <citation type="submission" date="2016-06" db="EMBL/GenBank/DDBJ databases">
        <title>Evolution of pathogenesis and genome organization in the Tremellales.</title>
        <authorList>
            <person name="Cuomo C."/>
            <person name="Litvintseva A."/>
            <person name="Heitman J."/>
            <person name="Chen Y."/>
            <person name="Sun S."/>
            <person name="Springer D."/>
            <person name="Dromer F."/>
            <person name="Young S."/>
            <person name="Zeng Q."/>
            <person name="Chapman S."/>
            <person name="Gujja S."/>
            <person name="Saif S."/>
            <person name="Birren B."/>
        </authorList>
    </citation>
    <scope>NUCLEOTIDE SEQUENCE [LARGE SCALE GENOMIC DNA]</scope>
    <source>
        <strain evidence="2 3">ATCC 28783</strain>
    </source>
</reference>